<keyword evidence="6 12" id="KW-0819">tRNA processing</keyword>
<organism evidence="16 17">
    <name type="scientific">Chitinivibrio alkaliphilus ACht1</name>
    <dbReference type="NCBI Taxonomy" id="1313304"/>
    <lineage>
        <taxon>Bacteria</taxon>
        <taxon>Pseudomonadati</taxon>
        <taxon>Fibrobacterota</taxon>
        <taxon>Chitinivibrionia</taxon>
        <taxon>Chitinivibrionales</taxon>
        <taxon>Chitinivibrionaceae</taxon>
        <taxon>Chitinivibrio</taxon>
    </lineage>
</organism>
<dbReference type="InterPro" id="IPR013785">
    <property type="entry name" value="Aldolase_TIM"/>
</dbReference>
<protein>
    <recommendedName>
        <fullName evidence="12">tRNA-dihydrouridine synthase</fullName>
        <ecNumber evidence="12">1.3.1.-</ecNumber>
    </recommendedName>
</protein>
<comment type="catalytic activity">
    <reaction evidence="11">
        <text>a 5,6-dihydrouridine in tRNA + NAD(+) = a uridine in tRNA + NADH + H(+)</text>
        <dbReference type="Rhea" id="RHEA:54452"/>
        <dbReference type="Rhea" id="RHEA-COMP:13339"/>
        <dbReference type="Rhea" id="RHEA-COMP:13887"/>
        <dbReference type="ChEBI" id="CHEBI:15378"/>
        <dbReference type="ChEBI" id="CHEBI:57540"/>
        <dbReference type="ChEBI" id="CHEBI:57945"/>
        <dbReference type="ChEBI" id="CHEBI:65315"/>
        <dbReference type="ChEBI" id="CHEBI:74443"/>
    </reaction>
</comment>
<evidence type="ECO:0000256" key="4">
    <source>
        <dbReference type="ARBA" id="ARBA00022630"/>
    </source>
</evidence>
<dbReference type="AlphaFoldDB" id="U7D9E3"/>
<keyword evidence="7" id="KW-0521">NADP</keyword>
<dbReference type="GO" id="GO:0017150">
    <property type="term" value="F:tRNA dihydrouridine synthase activity"/>
    <property type="evidence" value="ECO:0007669"/>
    <property type="project" value="InterPro"/>
</dbReference>
<dbReference type="InterPro" id="IPR018517">
    <property type="entry name" value="tRNA_hU_synthase_CS"/>
</dbReference>
<dbReference type="PROSITE" id="PS01136">
    <property type="entry name" value="UPF0034"/>
    <property type="match status" value="1"/>
</dbReference>
<dbReference type="EC" id="1.3.1.-" evidence="12"/>
<feature type="binding site" evidence="14">
    <location>
        <position position="136"/>
    </location>
    <ligand>
        <name>FMN</name>
        <dbReference type="ChEBI" id="CHEBI:58210"/>
    </ligand>
</feature>
<dbReference type="InterPro" id="IPR004652">
    <property type="entry name" value="DusB-like"/>
</dbReference>
<dbReference type="RefSeq" id="WP_022636432.1">
    <property type="nucleotide sequence ID" value="NZ_ASJR01000006.1"/>
</dbReference>
<dbReference type="EMBL" id="ASJR01000006">
    <property type="protein sequence ID" value="ERP32201.1"/>
    <property type="molecule type" value="Genomic_DNA"/>
</dbReference>
<evidence type="ECO:0000256" key="11">
    <source>
        <dbReference type="ARBA" id="ARBA00048802"/>
    </source>
</evidence>
<dbReference type="STRING" id="1313304.CALK_0932"/>
<keyword evidence="14" id="KW-0547">Nucleotide-binding</keyword>
<evidence type="ECO:0000256" key="6">
    <source>
        <dbReference type="ARBA" id="ARBA00022694"/>
    </source>
</evidence>
<name>U7D9E3_9BACT</name>
<comment type="caution">
    <text evidence="16">The sequence shown here is derived from an EMBL/GenBank/DDBJ whole genome shotgun (WGS) entry which is preliminary data.</text>
</comment>
<dbReference type="InterPro" id="IPR035587">
    <property type="entry name" value="DUS-like_FMN-bd"/>
</dbReference>
<dbReference type="GO" id="GO:0000049">
    <property type="term" value="F:tRNA binding"/>
    <property type="evidence" value="ECO:0007669"/>
    <property type="project" value="UniProtKB-KW"/>
</dbReference>
<keyword evidence="4 12" id="KW-0285">Flavoprotein</keyword>
<dbReference type="PATRIC" id="fig|1313304.3.peg.891"/>
<comment type="function">
    <text evidence="2 12">Catalyzes the synthesis of 5,6-dihydrouridine (D), a modified base found in the D-loop of most tRNAs, via the reduction of the C5-C6 double bond in target uridines.</text>
</comment>
<sequence length="314" mass="34723">MIDFTDKLFLAPMAGVSDPVYRQICREMGADIVLTEMVSATGLHYGSEKTADLARVSPADRPCGVQLFGADPDEMGRAVAEIQERFSPDFIDLNAGCPVKKVVSKNGGAALLQQEKLFSSIIRAMVRESSVPVTVKIRSGWTKDALVDCLFGTVAEDAGAALVTLHPRTRSMGYSGRADWSRIARLKETVSIPVVGNGDITTPEEARQMYEETGCDSLMLARGTYGAPWIFSQIRSFLEKGTYTPVSIGQRLDMAKYHYTLYEEQYGPRRTLKDMRKHLAWYIKGIPGATRGRDAIFRALTRSEIFASIDSLYP</sequence>
<keyword evidence="3" id="KW-0820">tRNA-binding</keyword>
<keyword evidence="17" id="KW-1185">Reference proteome</keyword>
<evidence type="ECO:0000313" key="16">
    <source>
        <dbReference type="EMBL" id="ERP32201.1"/>
    </source>
</evidence>
<dbReference type="InterPro" id="IPR024036">
    <property type="entry name" value="tRNA-dHydroUridine_Synthase_C"/>
</dbReference>
<dbReference type="Gene3D" id="1.10.1200.80">
    <property type="entry name" value="Putative flavin oxidoreducatase, domain 2"/>
    <property type="match status" value="1"/>
</dbReference>
<evidence type="ECO:0000256" key="14">
    <source>
        <dbReference type="PIRSR" id="PIRSR006621-2"/>
    </source>
</evidence>
<evidence type="ECO:0000313" key="17">
    <source>
        <dbReference type="Proteomes" id="UP000017148"/>
    </source>
</evidence>
<dbReference type="CDD" id="cd02801">
    <property type="entry name" value="DUS_like_FMN"/>
    <property type="match status" value="1"/>
</dbReference>
<comment type="catalytic activity">
    <reaction evidence="10">
        <text>a 5,6-dihydrouridine in tRNA + NADP(+) = a uridine in tRNA + NADPH + H(+)</text>
        <dbReference type="Rhea" id="RHEA:23624"/>
        <dbReference type="Rhea" id="RHEA-COMP:13339"/>
        <dbReference type="Rhea" id="RHEA-COMP:13887"/>
        <dbReference type="ChEBI" id="CHEBI:15378"/>
        <dbReference type="ChEBI" id="CHEBI:57783"/>
        <dbReference type="ChEBI" id="CHEBI:58349"/>
        <dbReference type="ChEBI" id="CHEBI:65315"/>
        <dbReference type="ChEBI" id="CHEBI:74443"/>
    </reaction>
</comment>
<dbReference type="Gene3D" id="3.20.20.70">
    <property type="entry name" value="Aldolase class I"/>
    <property type="match status" value="1"/>
</dbReference>
<dbReference type="PIRSF" id="PIRSF006621">
    <property type="entry name" value="Dus"/>
    <property type="match status" value="1"/>
</dbReference>
<evidence type="ECO:0000256" key="13">
    <source>
        <dbReference type="PIRSR" id="PIRSR006621-1"/>
    </source>
</evidence>
<dbReference type="OrthoDB" id="9764501at2"/>
<accession>U7D9E3</accession>
<feature type="domain" description="DUS-like FMN-binding" evidence="15">
    <location>
        <begin position="10"/>
        <end position="300"/>
    </location>
</feature>
<keyword evidence="9 12" id="KW-0560">Oxidoreductase</keyword>
<keyword evidence="8" id="KW-0694">RNA-binding</keyword>
<dbReference type="PANTHER" id="PTHR45846:SF1">
    <property type="entry name" value="TRNA-DIHYDROURIDINE(47) SYNTHASE [NAD(P)(+)]-LIKE"/>
    <property type="match status" value="1"/>
</dbReference>
<evidence type="ECO:0000256" key="8">
    <source>
        <dbReference type="ARBA" id="ARBA00022884"/>
    </source>
</evidence>
<dbReference type="SUPFAM" id="SSF51395">
    <property type="entry name" value="FMN-linked oxidoreductases"/>
    <property type="match status" value="1"/>
</dbReference>
<comment type="similarity">
    <text evidence="12">Belongs to the dus family.</text>
</comment>
<comment type="cofactor">
    <cofactor evidence="1 12 14">
        <name>FMN</name>
        <dbReference type="ChEBI" id="CHEBI:58210"/>
    </cofactor>
</comment>
<evidence type="ECO:0000256" key="7">
    <source>
        <dbReference type="ARBA" id="ARBA00022857"/>
    </source>
</evidence>
<gene>
    <name evidence="16" type="ORF">CALK_0932</name>
</gene>
<reference evidence="16 17" key="1">
    <citation type="journal article" date="2013" name="Environ. Microbiol.">
        <title>Genome analysis of Chitinivibrio alkaliphilus gen. nov., sp. nov., a novel extremely haloalkaliphilic anaerobic chitinolytic bacterium from the candidate phylum Termite Group 3.</title>
        <authorList>
            <person name="Sorokin D.Y."/>
            <person name="Gumerov V.M."/>
            <person name="Rakitin A.L."/>
            <person name="Beletsky A.V."/>
            <person name="Damste J.S."/>
            <person name="Muyzer G."/>
            <person name="Mardanov A.V."/>
            <person name="Ravin N.V."/>
        </authorList>
    </citation>
    <scope>NUCLEOTIDE SEQUENCE [LARGE SCALE GENOMIC DNA]</scope>
    <source>
        <strain evidence="16 17">ACht1</strain>
    </source>
</reference>
<evidence type="ECO:0000256" key="9">
    <source>
        <dbReference type="ARBA" id="ARBA00023002"/>
    </source>
</evidence>
<dbReference type="PANTHER" id="PTHR45846">
    <property type="entry name" value="TRNA-DIHYDROURIDINE(47) SYNTHASE [NAD(P)(+)]-LIKE"/>
    <property type="match status" value="1"/>
</dbReference>
<feature type="binding site" evidence="14">
    <location>
        <begin position="12"/>
        <end position="14"/>
    </location>
    <ligand>
        <name>FMN</name>
        <dbReference type="ChEBI" id="CHEBI:58210"/>
    </ligand>
</feature>
<feature type="active site" description="Proton donor" evidence="13">
    <location>
        <position position="97"/>
    </location>
</feature>
<evidence type="ECO:0000259" key="15">
    <source>
        <dbReference type="Pfam" id="PF01207"/>
    </source>
</evidence>
<evidence type="ECO:0000256" key="10">
    <source>
        <dbReference type="ARBA" id="ARBA00048205"/>
    </source>
</evidence>
<evidence type="ECO:0000256" key="1">
    <source>
        <dbReference type="ARBA" id="ARBA00001917"/>
    </source>
</evidence>
<dbReference type="InterPro" id="IPR001269">
    <property type="entry name" value="DUS_fam"/>
</dbReference>
<dbReference type="eggNOG" id="COG0042">
    <property type="taxonomic scope" value="Bacteria"/>
</dbReference>
<feature type="binding site" evidence="14">
    <location>
        <position position="166"/>
    </location>
    <ligand>
        <name>FMN</name>
        <dbReference type="ChEBI" id="CHEBI:58210"/>
    </ligand>
</feature>
<feature type="binding site" evidence="14">
    <location>
        <position position="66"/>
    </location>
    <ligand>
        <name>FMN</name>
        <dbReference type="ChEBI" id="CHEBI:58210"/>
    </ligand>
</feature>
<evidence type="ECO:0000256" key="5">
    <source>
        <dbReference type="ARBA" id="ARBA00022643"/>
    </source>
</evidence>
<feature type="binding site" evidence="14">
    <location>
        <begin position="221"/>
        <end position="222"/>
    </location>
    <ligand>
        <name>FMN</name>
        <dbReference type="ChEBI" id="CHEBI:58210"/>
    </ligand>
</feature>
<dbReference type="NCBIfam" id="TIGR00737">
    <property type="entry name" value="nifR3_yhdG"/>
    <property type="match status" value="1"/>
</dbReference>
<dbReference type="GO" id="GO:0050660">
    <property type="term" value="F:flavin adenine dinucleotide binding"/>
    <property type="evidence" value="ECO:0007669"/>
    <property type="project" value="InterPro"/>
</dbReference>
<keyword evidence="5 12" id="KW-0288">FMN</keyword>
<evidence type="ECO:0000256" key="12">
    <source>
        <dbReference type="PIRNR" id="PIRNR006621"/>
    </source>
</evidence>
<dbReference type="Proteomes" id="UP000017148">
    <property type="component" value="Unassembled WGS sequence"/>
</dbReference>
<evidence type="ECO:0000256" key="2">
    <source>
        <dbReference type="ARBA" id="ARBA00002790"/>
    </source>
</evidence>
<evidence type="ECO:0000256" key="3">
    <source>
        <dbReference type="ARBA" id="ARBA00022555"/>
    </source>
</evidence>
<proteinExistence type="inferred from homology"/>
<dbReference type="Pfam" id="PF01207">
    <property type="entry name" value="Dus"/>
    <property type="match status" value="1"/>
</dbReference>